<gene>
    <name evidence="1" type="ORF">SEMRO_440_G143380.1</name>
</gene>
<evidence type="ECO:0000313" key="2">
    <source>
        <dbReference type="Proteomes" id="UP001153069"/>
    </source>
</evidence>
<name>A0A9N8HD27_9STRA</name>
<organism evidence="1 2">
    <name type="scientific">Seminavis robusta</name>
    <dbReference type="NCBI Taxonomy" id="568900"/>
    <lineage>
        <taxon>Eukaryota</taxon>
        <taxon>Sar</taxon>
        <taxon>Stramenopiles</taxon>
        <taxon>Ochrophyta</taxon>
        <taxon>Bacillariophyta</taxon>
        <taxon>Bacillariophyceae</taxon>
        <taxon>Bacillariophycidae</taxon>
        <taxon>Naviculales</taxon>
        <taxon>Naviculaceae</taxon>
        <taxon>Seminavis</taxon>
    </lineage>
</organism>
<proteinExistence type="predicted"/>
<dbReference type="Proteomes" id="UP001153069">
    <property type="component" value="Unassembled WGS sequence"/>
</dbReference>
<evidence type="ECO:0000313" key="1">
    <source>
        <dbReference type="EMBL" id="CAB9510518.1"/>
    </source>
</evidence>
<sequence length="214" mass="23476">MSHQANPVLDISAIGQDVLDVFCDVVAKDGAKENEGIRIDNEKLQPIRENLIHAQLFNSGDKVATINLGSYDDEDQKYYVYHVEAEVPHEKMRHFLLRLSGVDIPVDFFSDTPKISISGETIHAKMECLDIAVLEGTLQNQHGSLEVVQEMIDTNQAAMYFSFLGMVSADTGLPVRLMPFGSHGCFAGSIFKLSSIKISKHVAGKSSLPALARG</sequence>
<protein>
    <submittedName>
        <fullName evidence="1">Uncharacterized protein</fullName>
    </submittedName>
</protein>
<reference evidence="1" key="1">
    <citation type="submission" date="2020-06" db="EMBL/GenBank/DDBJ databases">
        <authorList>
            <consortium name="Plant Systems Biology data submission"/>
        </authorList>
    </citation>
    <scope>NUCLEOTIDE SEQUENCE</scope>
    <source>
        <strain evidence="1">D6</strain>
    </source>
</reference>
<dbReference type="AlphaFoldDB" id="A0A9N8HD27"/>
<keyword evidence="2" id="KW-1185">Reference proteome</keyword>
<comment type="caution">
    <text evidence="1">The sequence shown here is derived from an EMBL/GenBank/DDBJ whole genome shotgun (WGS) entry which is preliminary data.</text>
</comment>
<accession>A0A9N8HD27</accession>
<dbReference type="EMBL" id="CAICTM010000439">
    <property type="protein sequence ID" value="CAB9510518.1"/>
    <property type="molecule type" value="Genomic_DNA"/>
</dbReference>